<dbReference type="GO" id="GO:0003962">
    <property type="term" value="F:cystathionine gamma-synthase activity"/>
    <property type="evidence" value="ECO:0007669"/>
    <property type="project" value="InterPro"/>
</dbReference>
<dbReference type="EC" id="2.5.1.160" evidence="9"/>
<evidence type="ECO:0000256" key="3">
    <source>
        <dbReference type="ARBA" id="ARBA00022605"/>
    </source>
</evidence>
<evidence type="ECO:0000256" key="9">
    <source>
        <dbReference type="ARBA" id="ARBA00093596"/>
    </source>
</evidence>
<keyword evidence="13" id="KW-1185">Reference proteome</keyword>
<dbReference type="PANTHER" id="PTHR43379">
    <property type="entry name" value="CYSTATHIONINE GAMMA-SYNTHASE"/>
    <property type="match status" value="1"/>
</dbReference>
<evidence type="ECO:0000256" key="4">
    <source>
        <dbReference type="ARBA" id="ARBA00022898"/>
    </source>
</evidence>
<dbReference type="InterPro" id="IPR015422">
    <property type="entry name" value="PyrdxlP-dep_Trfase_small"/>
</dbReference>
<dbReference type="InterPro" id="IPR015421">
    <property type="entry name" value="PyrdxlP-dep_Trfase_major"/>
</dbReference>
<evidence type="ECO:0000256" key="5">
    <source>
        <dbReference type="ARBA" id="ARBA00023167"/>
    </source>
</evidence>
<dbReference type="EMBL" id="CACVBM020001107">
    <property type="protein sequence ID" value="CAA7031321.1"/>
    <property type="molecule type" value="Genomic_DNA"/>
</dbReference>
<dbReference type="InterPro" id="IPR000277">
    <property type="entry name" value="Cys/Met-Metab_PyrdxlP-dep_enz"/>
</dbReference>
<dbReference type="CDD" id="cd00614">
    <property type="entry name" value="CGS_like"/>
    <property type="match status" value="1"/>
</dbReference>
<dbReference type="Proteomes" id="UP000467841">
    <property type="component" value="Unassembled WGS sequence"/>
</dbReference>
<dbReference type="Pfam" id="PF01053">
    <property type="entry name" value="Cys_Met_Meta_PP"/>
    <property type="match status" value="1"/>
</dbReference>
<dbReference type="GO" id="GO:0019346">
    <property type="term" value="P:transsulfuration"/>
    <property type="evidence" value="ECO:0007669"/>
    <property type="project" value="InterPro"/>
</dbReference>
<evidence type="ECO:0000313" key="13">
    <source>
        <dbReference type="Proteomes" id="UP000467841"/>
    </source>
</evidence>
<reference evidence="12" key="1">
    <citation type="submission" date="2020-01" db="EMBL/GenBank/DDBJ databases">
        <authorList>
            <person name="Mishra B."/>
        </authorList>
    </citation>
    <scope>NUCLEOTIDE SEQUENCE [LARGE SCALE GENOMIC DNA]</scope>
</reference>
<dbReference type="InterPro" id="IPR054542">
    <property type="entry name" value="Cys_met_metab_PP"/>
</dbReference>
<sequence length="423" mass="46712">MENTKNGLKRSRSFLSSDGSLVVHAGERLGRDIVTSSITTPIYNSTSCFFKNTSELIDFKEKRIECHEYARYGNPTTRVLEEKISALEGAESTLIVSSGMCANTVTLLALVPRGGHIVTSTDCYKETRMFIENFLPKLGISVTLIDSIEGLEDVVNNHEVSMFFTESPTNPFLRCVDIELVSKICHKRGTLVCIDGTVASPLNQKALSLGADLVVQSATKYIGGHNDVLAGCISGSLKLVSEIRFLQNLLGGALNPNAAYLLIRSMKTMHLRLKQQNSTALKMAQVLESHPKVSRVYYPGLASHPQHHIAKRQMTGFGALVTFEIDGDLEATSKFIDSLKIPYIATSFGGCESFVDQPAARNWDTPQEERLKYGIKDNLVRFSFGVEDFDDLEADILQALDTIPAKIKTTSFFPTKRCRVDLN</sequence>
<evidence type="ECO:0000256" key="8">
    <source>
        <dbReference type="ARBA" id="ARBA00093261"/>
    </source>
</evidence>
<comment type="catalytic activity">
    <reaction evidence="8">
        <text>O-phospho-L-homoserine + L-cysteine = L,L-cystathionine + phosphate</text>
        <dbReference type="Rhea" id="RHEA:80891"/>
        <dbReference type="ChEBI" id="CHEBI:35235"/>
        <dbReference type="ChEBI" id="CHEBI:43474"/>
        <dbReference type="ChEBI" id="CHEBI:57590"/>
        <dbReference type="ChEBI" id="CHEBI:58161"/>
        <dbReference type="EC" id="2.5.1.160"/>
    </reaction>
</comment>
<dbReference type="PROSITE" id="PS00868">
    <property type="entry name" value="CYS_MET_METAB_PP"/>
    <property type="match status" value="1"/>
</dbReference>
<comment type="catalytic activity">
    <reaction evidence="7">
        <text>O-succinyl-L-homoserine + L-cysteine = L,L-cystathionine + succinate + H(+)</text>
        <dbReference type="Rhea" id="RHEA:20397"/>
        <dbReference type="ChEBI" id="CHEBI:15378"/>
        <dbReference type="ChEBI" id="CHEBI:30031"/>
        <dbReference type="ChEBI" id="CHEBI:35235"/>
        <dbReference type="ChEBI" id="CHEBI:57661"/>
        <dbReference type="ChEBI" id="CHEBI:58161"/>
    </reaction>
</comment>
<dbReference type="AlphaFoldDB" id="A0A6D2IUI3"/>
<dbReference type="InterPro" id="IPR044639">
    <property type="entry name" value="CGS1/2"/>
</dbReference>
<evidence type="ECO:0000256" key="11">
    <source>
        <dbReference type="RuleBase" id="RU362118"/>
    </source>
</evidence>
<keyword evidence="3" id="KW-0028">Amino-acid biosynthesis</keyword>
<dbReference type="SUPFAM" id="SSF53383">
    <property type="entry name" value="PLP-dependent transferases"/>
    <property type="match status" value="1"/>
</dbReference>
<feature type="modified residue" description="N6-(pyridoxal phosphate)lysine" evidence="10">
    <location>
        <position position="220"/>
    </location>
</feature>
<evidence type="ECO:0000256" key="7">
    <source>
        <dbReference type="ARBA" id="ARBA00093222"/>
    </source>
</evidence>
<proteinExistence type="inferred from homology"/>
<organism evidence="12 13">
    <name type="scientific">Microthlaspi erraticum</name>
    <dbReference type="NCBI Taxonomy" id="1685480"/>
    <lineage>
        <taxon>Eukaryota</taxon>
        <taxon>Viridiplantae</taxon>
        <taxon>Streptophyta</taxon>
        <taxon>Embryophyta</taxon>
        <taxon>Tracheophyta</taxon>
        <taxon>Spermatophyta</taxon>
        <taxon>Magnoliopsida</taxon>
        <taxon>eudicotyledons</taxon>
        <taxon>Gunneridae</taxon>
        <taxon>Pentapetalae</taxon>
        <taxon>rosids</taxon>
        <taxon>malvids</taxon>
        <taxon>Brassicales</taxon>
        <taxon>Brassicaceae</taxon>
        <taxon>Coluteocarpeae</taxon>
        <taxon>Microthlaspi</taxon>
    </lineage>
</organism>
<dbReference type="OrthoDB" id="3512640at2759"/>
<name>A0A6D2IUI3_9BRAS</name>
<dbReference type="FunFam" id="3.40.640.10:FF:000046">
    <property type="entry name" value="Cystathionine gamma-lyase"/>
    <property type="match status" value="1"/>
</dbReference>
<gene>
    <name evidence="12" type="ORF">MERR_LOCUS18556</name>
</gene>
<dbReference type="Gene3D" id="3.40.640.10">
    <property type="entry name" value="Type I PLP-dependent aspartate aminotransferase-like (Major domain)"/>
    <property type="match status" value="1"/>
</dbReference>
<comment type="caution">
    <text evidence="12">The sequence shown here is derived from an EMBL/GenBank/DDBJ whole genome shotgun (WGS) entry which is preliminary data.</text>
</comment>
<protein>
    <recommendedName>
        <fullName evidence="9">plant cystathionine gamma-synthase</fullName>
        <ecNumber evidence="9">2.5.1.160</ecNumber>
    </recommendedName>
</protein>
<evidence type="ECO:0000256" key="6">
    <source>
        <dbReference type="ARBA" id="ARBA00060510"/>
    </source>
</evidence>
<evidence type="ECO:0000256" key="10">
    <source>
        <dbReference type="PIRSR" id="PIRSR001434-2"/>
    </source>
</evidence>
<dbReference type="GO" id="GO:0030170">
    <property type="term" value="F:pyridoxal phosphate binding"/>
    <property type="evidence" value="ECO:0007669"/>
    <property type="project" value="InterPro"/>
</dbReference>
<dbReference type="PIRSF" id="PIRSF001434">
    <property type="entry name" value="CGS"/>
    <property type="match status" value="1"/>
</dbReference>
<comment type="similarity">
    <text evidence="2 11">Belongs to the trans-sulfuration enzymes family.</text>
</comment>
<evidence type="ECO:0000256" key="2">
    <source>
        <dbReference type="ARBA" id="ARBA00009077"/>
    </source>
</evidence>
<dbReference type="FunFam" id="3.90.1150.10:FF:000033">
    <property type="entry name" value="Cystathionine gamma-synthase"/>
    <property type="match status" value="1"/>
</dbReference>
<accession>A0A6D2IUI3</accession>
<dbReference type="GO" id="GO:0009507">
    <property type="term" value="C:chloroplast"/>
    <property type="evidence" value="ECO:0007669"/>
    <property type="project" value="TreeGrafter"/>
</dbReference>
<dbReference type="Gene3D" id="3.90.1150.10">
    <property type="entry name" value="Aspartate Aminotransferase, domain 1"/>
    <property type="match status" value="1"/>
</dbReference>
<dbReference type="PANTHER" id="PTHR43379:SF1">
    <property type="entry name" value="CYSTATHIONINE GAMMA-SYNTHASE 1, CHLOROPLASTIC-RELATED"/>
    <property type="match status" value="1"/>
</dbReference>
<dbReference type="InterPro" id="IPR015424">
    <property type="entry name" value="PyrdxlP-dep_Trfase"/>
</dbReference>
<keyword evidence="4 10" id="KW-0663">Pyridoxal phosphate</keyword>
<keyword evidence="5" id="KW-0486">Methionine biosynthesis</keyword>
<dbReference type="GO" id="GO:0009086">
    <property type="term" value="P:methionine biosynthetic process"/>
    <property type="evidence" value="ECO:0007669"/>
    <property type="project" value="UniProtKB-KW"/>
</dbReference>
<evidence type="ECO:0000313" key="12">
    <source>
        <dbReference type="EMBL" id="CAA7031321.1"/>
    </source>
</evidence>
<comment type="pathway">
    <text evidence="6">Amino-acid biosynthesis; L-methionine biosynthesis via de novo pathway; L-cystathionine from O-succinyl-L-homoserine: step 1/1.</text>
</comment>
<comment type="cofactor">
    <cofactor evidence="1 11">
        <name>pyridoxal 5'-phosphate</name>
        <dbReference type="ChEBI" id="CHEBI:597326"/>
    </cofactor>
</comment>
<evidence type="ECO:0000256" key="1">
    <source>
        <dbReference type="ARBA" id="ARBA00001933"/>
    </source>
</evidence>